<reference evidence="1 2" key="1">
    <citation type="submission" date="2018-06" db="EMBL/GenBank/DDBJ databases">
        <title>Draft genome sequence of Burkholderia reimsis strain BE51 isolated from a French agricultural soil.</title>
        <authorList>
            <person name="Esmaeel Q."/>
        </authorList>
    </citation>
    <scope>NUCLEOTIDE SEQUENCE [LARGE SCALE GENOMIC DNA]</scope>
    <source>
        <strain evidence="1 2">BE51</strain>
    </source>
</reference>
<proteinExistence type="predicted"/>
<evidence type="ECO:0000313" key="1">
    <source>
        <dbReference type="EMBL" id="RBB42927.1"/>
    </source>
</evidence>
<comment type="caution">
    <text evidence="1">The sequence shown here is derived from an EMBL/GenBank/DDBJ whole genome shotgun (WGS) entry which is preliminary data.</text>
</comment>
<keyword evidence="2" id="KW-1185">Reference proteome</keyword>
<sequence>MLVKHVHATFAQDRMSVTSAMQAVREAVTQAWDSRACHAAADTGLSTADVVMLQSDAHVSFGYTT</sequence>
<dbReference type="EMBL" id="QMFZ01000001">
    <property type="protein sequence ID" value="RBB42927.1"/>
    <property type="molecule type" value="Genomic_DNA"/>
</dbReference>
<organism evidence="1 2">
    <name type="scientific">Burkholderia reimsis</name>
    <dbReference type="NCBI Taxonomy" id="2234132"/>
    <lineage>
        <taxon>Bacteria</taxon>
        <taxon>Pseudomonadati</taxon>
        <taxon>Pseudomonadota</taxon>
        <taxon>Betaproteobacteria</taxon>
        <taxon>Burkholderiales</taxon>
        <taxon>Burkholderiaceae</taxon>
        <taxon>Burkholderia</taxon>
    </lineage>
</organism>
<gene>
    <name evidence="1" type="ORF">DPV79_01020</name>
</gene>
<name>A0A365R2S4_9BURK</name>
<evidence type="ECO:0000313" key="2">
    <source>
        <dbReference type="Proteomes" id="UP000252458"/>
    </source>
</evidence>
<protein>
    <submittedName>
        <fullName evidence="1">Uncharacterized protein</fullName>
    </submittedName>
</protein>
<dbReference type="Proteomes" id="UP000252458">
    <property type="component" value="Unassembled WGS sequence"/>
</dbReference>
<accession>A0A365R2S4</accession>
<dbReference type="AlphaFoldDB" id="A0A365R2S4"/>